<accession>A0A2S1LKS0</accession>
<sequence>MDITPSIKEKLDLLDHKFQSIDQKTETHLEGLLWSKPITYWDYIQTDALLNLQIQRTTLPDEMVFVMYHQVNELLFKMILWEMKQICHAEAPKTAYFTDKLMRISRYFDMLTTSFDIMGDGMEIDQYMKFRNTLTPASGFQSAQYRLIEFCSTDLINLIDYRFRKSIDRETSYEHAMDHLYWQAAGKDYHTGKKSYLLLEFERKYKKEFLSYMEEYNTINLWQKFKGLPEEDQKDEALIQAMRHYDHTVNITWVMQHLNTAKKYIDGSGKGDGEATGGSDWKKYMHPKYQKRIFFPELWSQHELDTWGEEKNV</sequence>
<dbReference type="Gene3D" id="1.20.58.480">
    <property type="match status" value="1"/>
</dbReference>
<keyword evidence="2" id="KW-1185">Reference proteome</keyword>
<dbReference type="GO" id="GO:0004833">
    <property type="term" value="F:L-tryptophan 2,3-dioxygenase activity"/>
    <property type="evidence" value="ECO:0007669"/>
    <property type="project" value="InterPro"/>
</dbReference>
<reference evidence="1 2" key="1">
    <citation type="submission" date="2017-04" db="EMBL/GenBank/DDBJ databases">
        <title>Complete genome sequence of Flavobacterium kingsejong AJ004.</title>
        <authorList>
            <person name="Lee P.C."/>
        </authorList>
    </citation>
    <scope>NUCLEOTIDE SEQUENCE [LARGE SCALE GENOMIC DNA]</scope>
    <source>
        <strain evidence="1 2">AJ004</strain>
    </source>
</reference>
<dbReference type="Proteomes" id="UP000244677">
    <property type="component" value="Chromosome"/>
</dbReference>
<dbReference type="Pfam" id="PF03301">
    <property type="entry name" value="Trp_dioxygenase"/>
    <property type="match status" value="1"/>
</dbReference>
<dbReference type="PANTHER" id="PTHR10138">
    <property type="entry name" value="TRYPTOPHAN 2,3-DIOXYGENASE"/>
    <property type="match status" value="1"/>
</dbReference>
<dbReference type="GO" id="GO:0019442">
    <property type="term" value="P:L-tryptophan catabolic process to acetyl-CoA"/>
    <property type="evidence" value="ECO:0007669"/>
    <property type="project" value="TreeGrafter"/>
</dbReference>
<dbReference type="EMBL" id="CP020919">
    <property type="protein sequence ID" value="AWG24364.1"/>
    <property type="molecule type" value="Genomic_DNA"/>
</dbReference>
<dbReference type="OrthoDB" id="9776847at2"/>
<gene>
    <name evidence="1" type="ORF">FK004_03525</name>
</gene>
<dbReference type="InterPro" id="IPR037217">
    <property type="entry name" value="Trp/Indoleamine_2_3_dOase-like"/>
</dbReference>
<evidence type="ECO:0000313" key="1">
    <source>
        <dbReference type="EMBL" id="AWG24364.1"/>
    </source>
</evidence>
<dbReference type="AlphaFoldDB" id="A0A2S1LKS0"/>
<dbReference type="KEGG" id="fki:FK004_03525"/>
<name>A0A2S1LKS0_9FLAO</name>
<dbReference type="GO" id="GO:0046872">
    <property type="term" value="F:metal ion binding"/>
    <property type="evidence" value="ECO:0007669"/>
    <property type="project" value="InterPro"/>
</dbReference>
<dbReference type="GO" id="GO:0020037">
    <property type="term" value="F:heme binding"/>
    <property type="evidence" value="ECO:0007669"/>
    <property type="project" value="InterPro"/>
</dbReference>
<dbReference type="InterPro" id="IPR004981">
    <property type="entry name" value="Trp_2_3_dOase"/>
</dbReference>
<keyword evidence="1" id="KW-0560">Oxidoreductase</keyword>
<dbReference type="PANTHER" id="PTHR10138:SF0">
    <property type="entry name" value="TRYPTOPHAN 2,3-DIOXYGENASE"/>
    <property type="match status" value="1"/>
</dbReference>
<organism evidence="1 2">
    <name type="scientific">Flavobacterium kingsejongi</name>
    <dbReference type="NCBI Taxonomy" id="1678728"/>
    <lineage>
        <taxon>Bacteria</taxon>
        <taxon>Pseudomonadati</taxon>
        <taxon>Bacteroidota</taxon>
        <taxon>Flavobacteriia</taxon>
        <taxon>Flavobacteriales</taxon>
        <taxon>Flavobacteriaceae</taxon>
        <taxon>Flavobacterium</taxon>
    </lineage>
</organism>
<evidence type="ECO:0000313" key="2">
    <source>
        <dbReference type="Proteomes" id="UP000244677"/>
    </source>
</evidence>
<protein>
    <submittedName>
        <fullName evidence="1">Tryptophan 2,3-dioxygenase</fullName>
    </submittedName>
</protein>
<dbReference type="SUPFAM" id="SSF140959">
    <property type="entry name" value="Indolic compounds 2,3-dioxygenase-like"/>
    <property type="match status" value="1"/>
</dbReference>
<keyword evidence="1" id="KW-0223">Dioxygenase</keyword>
<proteinExistence type="predicted"/>
<dbReference type="GO" id="GO:0019441">
    <property type="term" value="P:L-tryptophan catabolic process to kynurenine"/>
    <property type="evidence" value="ECO:0007669"/>
    <property type="project" value="InterPro"/>
</dbReference>
<dbReference type="RefSeq" id="WP_108736009.1">
    <property type="nucleotide sequence ID" value="NZ_CP020919.1"/>
</dbReference>